<dbReference type="Proteomes" id="UP000007305">
    <property type="component" value="Chromosome 4"/>
</dbReference>
<organism evidence="1 2">
    <name type="scientific">Zea mays</name>
    <name type="common">Maize</name>
    <dbReference type="NCBI Taxonomy" id="4577"/>
    <lineage>
        <taxon>Eukaryota</taxon>
        <taxon>Viridiplantae</taxon>
        <taxon>Streptophyta</taxon>
        <taxon>Embryophyta</taxon>
        <taxon>Tracheophyta</taxon>
        <taxon>Spermatophyta</taxon>
        <taxon>Magnoliopsida</taxon>
        <taxon>Liliopsida</taxon>
        <taxon>Poales</taxon>
        <taxon>Poaceae</taxon>
        <taxon>PACMAD clade</taxon>
        <taxon>Panicoideae</taxon>
        <taxon>Andropogonodae</taxon>
        <taxon>Andropogoneae</taxon>
        <taxon>Tripsacinae</taxon>
        <taxon>Zea</taxon>
    </lineage>
</organism>
<dbReference type="Gramene" id="Zm00001eb194850_T001">
    <property type="protein sequence ID" value="Zm00001eb194850_P001"/>
    <property type="gene ID" value="Zm00001eb194850"/>
</dbReference>
<dbReference type="EnsemblPlants" id="Zm00001eb194850_T001">
    <property type="protein sequence ID" value="Zm00001eb194850_P001"/>
    <property type="gene ID" value="Zm00001eb194850"/>
</dbReference>
<reference evidence="1" key="3">
    <citation type="submission" date="2021-05" db="UniProtKB">
        <authorList>
            <consortium name="EnsemblPlants"/>
        </authorList>
    </citation>
    <scope>IDENTIFICATION</scope>
    <source>
        <strain evidence="1">cv. B73</strain>
    </source>
</reference>
<reference evidence="2" key="1">
    <citation type="journal article" date="2009" name="Science">
        <title>The B73 maize genome: complexity, diversity, and dynamics.</title>
        <authorList>
            <person name="Schnable P.S."/>
            <person name="Ware D."/>
            <person name="Fulton R.S."/>
            <person name="Stein J.C."/>
            <person name="Wei F."/>
            <person name="Pasternak S."/>
            <person name="Liang C."/>
            <person name="Zhang J."/>
            <person name="Fulton L."/>
            <person name="Graves T.A."/>
            <person name="Minx P."/>
            <person name="Reily A.D."/>
            <person name="Courtney L."/>
            <person name="Kruchowski S.S."/>
            <person name="Tomlinson C."/>
            <person name="Strong C."/>
            <person name="Delehaunty K."/>
            <person name="Fronick C."/>
            <person name="Courtney B."/>
            <person name="Rock S.M."/>
            <person name="Belter E."/>
            <person name="Du F."/>
            <person name="Kim K."/>
            <person name="Abbott R.M."/>
            <person name="Cotton M."/>
            <person name="Levy A."/>
            <person name="Marchetto P."/>
            <person name="Ochoa K."/>
            <person name="Jackson S.M."/>
            <person name="Gillam B."/>
            <person name="Chen W."/>
            <person name="Yan L."/>
            <person name="Higginbotham J."/>
            <person name="Cardenas M."/>
            <person name="Waligorski J."/>
            <person name="Applebaum E."/>
            <person name="Phelps L."/>
            <person name="Falcone J."/>
            <person name="Kanchi K."/>
            <person name="Thane T."/>
            <person name="Scimone A."/>
            <person name="Thane N."/>
            <person name="Henke J."/>
            <person name="Wang T."/>
            <person name="Ruppert J."/>
            <person name="Shah N."/>
            <person name="Rotter K."/>
            <person name="Hodges J."/>
            <person name="Ingenthron E."/>
            <person name="Cordes M."/>
            <person name="Kohlberg S."/>
            <person name="Sgro J."/>
            <person name="Delgado B."/>
            <person name="Mead K."/>
            <person name="Chinwalla A."/>
            <person name="Leonard S."/>
            <person name="Crouse K."/>
            <person name="Collura K."/>
            <person name="Kudrna D."/>
            <person name="Currie J."/>
            <person name="He R."/>
            <person name="Angelova A."/>
            <person name="Rajasekar S."/>
            <person name="Mueller T."/>
            <person name="Lomeli R."/>
            <person name="Scara G."/>
            <person name="Ko A."/>
            <person name="Delaney K."/>
            <person name="Wissotski M."/>
            <person name="Lopez G."/>
            <person name="Campos D."/>
            <person name="Braidotti M."/>
            <person name="Ashley E."/>
            <person name="Golser W."/>
            <person name="Kim H."/>
            <person name="Lee S."/>
            <person name="Lin J."/>
            <person name="Dujmic Z."/>
            <person name="Kim W."/>
            <person name="Talag J."/>
            <person name="Zuccolo A."/>
            <person name="Fan C."/>
            <person name="Sebastian A."/>
            <person name="Kramer M."/>
            <person name="Spiegel L."/>
            <person name="Nascimento L."/>
            <person name="Zutavern T."/>
            <person name="Miller B."/>
            <person name="Ambroise C."/>
            <person name="Muller S."/>
            <person name="Spooner W."/>
            <person name="Narechania A."/>
            <person name="Ren L."/>
            <person name="Wei S."/>
            <person name="Kumari S."/>
            <person name="Faga B."/>
            <person name="Levy M.J."/>
            <person name="McMahan L."/>
            <person name="Van Buren P."/>
            <person name="Vaughn M.W."/>
            <person name="Ying K."/>
            <person name="Yeh C.-T."/>
            <person name="Emrich S.J."/>
            <person name="Jia Y."/>
            <person name="Kalyanaraman A."/>
            <person name="Hsia A.-P."/>
            <person name="Barbazuk W.B."/>
            <person name="Baucom R.S."/>
            <person name="Brutnell T.P."/>
            <person name="Carpita N.C."/>
            <person name="Chaparro C."/>
            <person name="Chia J.-M."/>
            <person name="Deragon J.-M."/>
            <person name="Estill J.C."/>
            <person name="Fu Y."/>
            <person name="Jeddeloh J.A."/>
            <person name="Han Y."/>
            <person name="Lee H."/>
            <person name="Li P."/>
            <person name="Lisch D.R."/>
            <person name="Liu S."/>
            <person name="Liu Z."/>
            <person name="Nagel D.H."/>
            <person name="McCann M.C."/>
            <person name="SanMiguel P."/>
            <person name="Myers A.M."/>
            <person name="Nettleton D."/>
            <person name="Nguyen J."/>
            <person name="Penning B.W."/>
            <person name="Ponnala L."/>
            <person name="Schneider K.L."/>
            <person name="Schwartz D.C."/>
            <person name="Sharma A."/>
            <person name="Soderlund C."/>
            <person name="Springer N.M."/>
            <person name="Sun Q."/>
            <person name="Wang H."/>
            <person name="Waterman M."/>
            <person name="Westerman R."/>
            <person name="Wolfgruber T.K."/>
            <person name="Yang L."/>
            <person name="Yu Y."/>
            <person name="Zhang L."/>
            <person name="Zhou S."/>
            <person name="Zhu Q."/>
            <person name="Bennetzen J.L."/>
            <person name="Dawe R.K."/>
            <person name="Jiang J."/>
            <person name="Jiang N."/>
            <person name="Presting G.G."/>
            <person name="Wessler S.R."/>
            <person name="Aluru S."/>
            <person name="Martienssen R.A."/>
            <person name="Clifton S.W."/>
            <person name="McCombie W.R."/>
            <person name="Wing R.A."/>
            <person name="Wilson R.K."/>
        </authorList>
    </citation>
    <scope>NUCLEOTIDE SEQUENCE [LARGE SCALE GENOMIC DNA]</scope>
    <source>
        <strain evidence="2">cv. B73</strain>
    </source>
</reference>
<name>A0A804NY17_MAIZE</name>
<dbReference type="InParanoid" id="A0A804NY17"/>
<sequence length="108" mass="11901">MSGCLLCLESWTPHLHLGGLGRQVQGQSCWAARLGLFHGDLGLAFSFQSNKTKTTSGFLNNDLGVCLAFYKLVFLFLKERKKSSISMSRGGGSTTIVLGRYIIMKLFH</sequence>
<evidence type="ECO:0000313" key="2">
    <source>
        <dbReference type="Proteomes" id="UP000007305"/>
    </source>
</evidence>
<keyword evidence="2" id="KW-1185">Reference proteome</keyword>
<accession>A0A804NY17</accession>
<reference evidence="1" key="2">
    <citation type="submission" date="2019-07" db="EMBL/GenBank/DDBJ databases">
        <authorList>
            <person name="Seetharam A."/>
            <person name="Woodhouse M."/>
            <person name="Cannon E."/>
        </authorList>
    </citation>
    <scope>NUCLEOTIDE SEQUENCE [LARGE SCALE GENOMIC DNA]</scope>
    <source>
        <strain evidence="1">cv. B73</strain>
    </source>
</reference>
<protein>
    <submittedName>
        <fullName evidence="1">Uncharacterized protein</fullName>
    </submittedName>
</protein>
<dbReference type="AlphaFoldDB" id="A0A804NY17"/>
<proteinExistence type="predicted"/>
<evidence type="ECO:0000313" key="1">
    <source>
        <dbReference type="EnsemblPlants" id="Zm00001eb194850_P001"/>
    </source>
</evidence>